<name>A0ABS4K9C2_9CLOT</name>
<dbReference type="Proteomes" id="UP001519308">
    <property type="component" value="Unassembled WGS sequence"/>
</dbReference>
<accession>A0ABS4K9C2</accession>
<sequence length="266" mass="30372">MLLGCNYSEELINLISRNRVKIDYIKLGLYDMYKEGMEISSSICPILLHGVAGSINEHAGMKLTEINEINWEEINRAITLFKSPHLGFHLSTTLDDWDDNIVDNDIAVNRMIETTKVWAEHICVPFLVENIPYYGFKGTLRFATDPSVINMVCEKANVGLILDIAHARVSASNRNEDVYTYILNLPLDKVKEIHVVGVLENEEGLRDKHLEMQEEDYKLLEWVLTLANPSIITLEYGGPSPHFEGRSDIDALERQLTRLMKICENH</sequence>
<evidence type="ECO:0000313" key="1">
    <source>
        <dbReference type="EMBL" id="MBP2024386.1"/>
    </source>
</evidence>
<dbReference type="SUPFAM" id="SSF51658">
    <property type="entry name" value="Xylose isomerase-like"/>
    <property type="match status" value="1"/>
</dbReference>
<dbReference type="Pfam" id="PF05114">
    <property type="entry name" value="MbnB_TglH_ChrH"/>
    <property type="match status" value="1"/>
</dbReference>
<dbReference type="Gene3D" id="3.20.20.150">
    <property type="entry name" value="Divalent-metal-dependent TIM barrel enzymes"/>
    <property type="match status" value="1"/>
</dbReference>
<keyword evidence="2" id="KW-1185">Reference proteome</keyword>
<protein>
    <submittedName>
        <fullName evidence="1">Uncharacterized protein (UPF0276 family)</fullName>
    </submittedName>
</protein>
<dbReference type="InterPro" id="IPR007801">
    <property type="entry name" value="MbnB/TglH/ChrH"/>
</dbReference>
<dbReference type="RefSeq" id="WP_021282310.1">
    <property type="nucleotide sequence ID" value="NZ_JAGGLL010000067.1"/>
</dbReference>
<gene>
    <name evidence="1" type="ORF">J2Z44_004255</name>
</gene>
<reference evidence="1 2" key="1">
    <citation type="submission" date="2021-03" db="EMBL/GenBank/DDBJ databases">
        <title>Genomic Encyclopedia of Type Strains, Phase IV (KMG-IV): sequencing the most valuable type-strain genomes for metagenomic binning, comparative biology and taxonomic classification.</title>
        <authorList>
            <person name="Goeker M."/>
        </authorList>
    </citation>
    <scope>NUCLEOTIDE SEQUENCE [LARGE SCALE GENOMIC DNA]</scope>
    <source>
        <strain evidence="1 2">DSM 28650</strain>
    </source>
</reference>
<evidence type="ECO:0000313" key="2">
    <source>
        <dbReference type="Proteomes" id="UP001519308"/>
    </source>
</evidence>
<organism evidence="1 2">
    <name type="scientific">Clostridium punense</name>
    <dbReference type="NCBI Taxonomy" id="1054297"/>
    <lineage>
        <taxon>Bacteria</taxon>
        <taxon>Bacillati</taxon>
        <taxon>Bacillota</taxon>
        <taxon>Clostridia</taxon>
        <taxon>Eubacteriales</taxon>
        <taxon>Clostridiaceae</taxon>
        <taxon>Clostridium</taxon>
    </lineage>
</organism>
<dbReference type="EMBL" id="JAGGLL010000067">
    <property type="protein sequence ID" value="MBP2024386.1"/>
    <property type="molecule type" value="Genomic_DNA"/>
</dbReference>
<dbReference type="InterPro" id="IPR036237">
    <property type="entry name" value="Xyl_isomerase-like_sf"/>
</dbReference>
<comment type="caution">
    <text evidence="1">The sequence shown here is derived from an EMBL/GenBank/DDBJ whole genome shotgun (WGS) entry which is preliminary data.</text>
</comment>
<proteinExistence type="predicted"/>